<keyword evidence="2" id="KW-1185">Reference proteome</keyword>
<proteinExistence type="predicted"/>
<dbReference type="RefSeq" id="WP_073248037.1">
    <property type="nucleotide sequence ID" value="NZ_FQVG01000010.1"/>
</dbReference>
<evidence type="ECO:0008006" key="3">
    <source>
        <dbReference type="Google" id="ProtNLM"/>
    </source>
</evidence>
<name>A0A1M4V7Q1_9CLOT</name>
<evidence type="ECO:0000313" key="2">
    <source>
        <dbReference type="Proteomes" id="UP000184423"/>
    </source>
</evidence>
<gene>
    <name evidence="1" type="ORF">SAMN02746091_00835</name>
</gene>
<evidence type="ECO:0000313" key="1">
    <source>
        <dbReference type="EMBL" id="SHE64903.1"/>
    </source>
</evidence>
<reference evidence="2" key="1">
    <citation type="submission" date="2016-11" db="EMBL/GenBank/DDBJ databases">
        <authorList>
            <person name="Varghese N."/>
            <person name="Submissions S."/>
        </authorList>
    </citation>
    <scope>NUCLEOTIDE SEQUENCE [LARGE SCALE GENOMIC DNA]</scope>
    <source>
        <strain evidence="2">DSM 10124</strain>
    </source>
</reference>
<dbReference type="GO" id="GO:0008705">
    <property type="term" value="F:methionine synthase activity"/>
    <property type="evidence" value="ECO:0007669"/>
    <property type="project" value="InterPro"/>
</dbReference>
<dbReference type="SUPFAM" id="SSF56507">
    <property type="entry name" value="Methionine synthase activation domain-like"/>
    <property type="match status" value="1"/>
</dbReference>
<protein>
    <recommendedName>
        <fullName evidence="3">Vitamin B12 dependent methionine synthase, activation domain</fullName>
    </recommendedName>
</protein>
<accession>A0A1M4V7Q1</accession>
<organism evidence="1 2">
    <name type="scientific">Caloramator proteoclasticus DSM 10124</name>
    <dbReference type="NCBI Taxonomy" id="1121262"/>
    <lineage>
        <taxon>Bacteria</taxon>
        <taxon>Bacillati</taxon>
        <taxon>Bacillota</taxon>
        <taxon>Clostridia</taxon>
        <taxon>Eubacteriales</taxon>
        <taxon>Clostridiaceae</taxon>
        <taxon>Caloramator</taxon>
    </lineage>
</organism>
<dbReference type="EMBL" id="FQVG01000010">
    <property type="protein sequence ID" value="SHE64903.1"/>
    <property type="molecule type" value="Genomic_DNA"/>
</dbReference>
<sequence length="217" mass="25280">MEVFKNFEMNLDKKHVLEVLEAYLPSSGEDRDVIYDRLIDELCDNIEPIGFFKFIEKPKEYDFESFKECSKIAPCLITLGSRITDRIDSLFSENKFVDAVMLDVMASTLLFEYNSQMYEYIFNYFYDLGFGITCRVAPGDGEIPIEYHADIIDRLNIDKRHSIYTVKGYAVHPPKSLTYVHGVDERLEKVKRRHSCKVCPNINCKIRAVKERAKGIF</sequence>
<dbReference type="InterPro" id="IPR037010">
    <property type="entry name" value="VitB12-dep_Met_synth_activ_sf"/>
</dbReference>
<dbReference type="Gene3D" id="3.40.109.40">
    <property type="match status" value="1"/>
</dbReference>
<dbReference type="AlphaFoldDB" id="A0A1M4V7Q1"/>
<dbReference type="Proteomes" id="UP000184423">
    <property type="component" value="Unassembled WGS sequence"/>
</dbReference>